<dbReference type="InterPro" id="IPR000914">
    <property type="entry name" value="SBP_5_dom"/>
</dbReference>
<keyword evidence="4" id="KW-1185">Reference proteome</keyword>
<keyword evidence="1" id="KW-0732">Signal</keyword>
<dbReference type="Gene3D" id="3.40.190.10">
    <property type="entry name" value="Periplasmic binding protein-like II"/>
    <property type="match status" value="1"/>
</dbReference>
<proteinExistence type="predicted"/>
<dbReference type="Gene3D" id="3.10.105.10">
    <property type="entry name" value="Dipeptide-binding Protein, Domain 3"/>
    <property type="match status" value="1"/>
</dbReference>
<feature type="chain" id="PRO_5045458088" evidence="1">
    <location>
        <begin position="29"/>
        <end position="545"/>
    </location>
</feature>
<feature type="signal peptide" evidence="1">
    <location>
        <begin position="1"/>
        <end position="28"/>
    </location>
</feature>
<evidence type="ECO:0000259" key="2">
    <source>
        <dbReference type="Pfam" id="PF00496"/>
    </source>
</evidence>
<evidence type="ECO:0000313" key="3">
    <source>
        <dbReference type="EMBL" id="MFD1250821.1"/>
    </source>
</evidence>
<accession>A0ABW3W6B1</accession>
<reference evidence="4" key="1">
    <citation type="journal article" date="2019" name="Int. J. Syst. Evol. Microbiol.">
        <title>The Global Catalogue of Microorganisms (GCM) 10K type strain sequencing project: providing services to taxonomists for standard genome sequencing and annotation.</title>
        <authorList>
            <consortium name="The Broad Institute Genomics Platform"/>
            <consortium name="The Broad Institute Genome Sequencing Center for Infectious Disease"/>
            <person name="Wu L."/>
            <person name="Ma J."/>
        </authorList>
    </citation>
    <scope>NUCLEOTIDE SEQUENCE [LARGE SCALE GENOMIC DNA]</scope>
    <source>
        <strain evidence="4">CCUG 52478</strain>
    </source>
</reference>
<dbReference type="InterPro" id="IPR030678">
    <property type="entry name" value="Peptide/Ni-bd"/>
</dbReference>
<dbReference type="PANTHER" id="PTHR30290">
    <property type="entry name" value="PERIPLASMIC BINDING COMPONENT OF ABC TRANSPORTER"/>
    <property type="match status" value="1"/>
</dbReference>
<sequence>MQLHRPQRTGLVGLALAGVLLTAACSGADGKPGSPAAAGIKVTESLPAATKSIDTLHWALYAEPSSLDPIRSNDFPPMEVLANLCESLGRINPDFTISPALATSWTNPDPTTWVYEIRAGVTFHSGAPLTADDVAYSLNRNLDQKLGSNFGGVYENVKDIRATGPLEVTVRLKEPDALFNQSMATPAGRVLDKASTEKAGEAVGTPTGGIDCTGPYKLDEWKTGTSITLTRNDAYWDDSLKPHAAKVDFEFIRDPAARINALLSGQVDGSWLIPASGYGRLLSSSAGTLSFGRTSGSYVGMVTNLKGGLADVRIRRALSMVINRPGLIKAAVASAAEPLKAPASPGTWGYAQDTLKAGYDALPDPGGSLKEAKALVDEAGLPKEPITVAVTSSQSEMPIIGAEVARAGKALGIDVRIKTLSADGYNALYSDAGARKGIDMIFSLWQTDFPDPTEIYQYLQTTNYFNYAQWSDPTYDKLVSDASHTTDEAKRAELIVQAQKIAADAMIWVPLYAPFNSVFLSKGLTGAPTAAVQLNYPWAATIGGK</sequence>
<gene>
    <name evidence="3" type="ORF">ACFQ3F_23725</name>
</gene>
<dbReference type="EMBL" id="JBHTLX010000029">
    <property type="protein sequence ID" value="MFD1250821.1"/>
    <property type="molecule type" value="Genomic_DNA"/>
</dbReference>
<dbReference type="Proteomes" id="UP001597229">
    <property type="component" value="Unassembled WGS sequence"/>
</dbReference>
<dbReference type="CDD" id="cd00995">
    <property type="entry name" value="PBP2_NikA_DppA_OppA_like"/>
    <property type="match status" value="1"/>
</dbReference>
<dbReference type="PIRSF" id="PIRSF002741">
    <property type="entry name" value="MppA"/>
    <property type="match status" value="1"/>
</dbReference>
<feature type="domain" description="Solute-binding protein family 5" evidence="2">
    <location>
        <begin position="97"/>
        <end position="463"/>
    </location>
</feature>
<comment type="caution">
    <text evidence="3">The sequence shown here is derived from an EMBL/GenBank/DDBJ whole genome shotgun (WGS) entry which is preliminary data.</text>
</comment>
<dbReference type="RefSeq" id="WP_367918265.1">
    <property type="nucleotide sequence ID" value="NZ_BAABAC010000009.1"/>
</dbReference>
<dbReference type="Gene3D" id="3.90.76.10">
    <property type="entry name" value="Dipeptide-binding Protein, Domain 1"/>
    <property type="match status" value="1"/>
</dbReference>
<name>A0ABW3W6B1_9ACTN</name>
<dbReference type="SUPFAM" id="SSF53850">
    <property type="entry name" value="Periplasmic binding protein-like II"/>
    <property type="match status" value="1"/>
</dbReference>
<dbReference type="Pfam" id="PF00496">
    <property type="entry name" value="SBP_bac_5"/>
    <property type="match status" value="1"/>
</dbReference>
<dbReference type="PROSITE" id="PS51257">
    <property type="entry name" value="PROKAR_LIPOPROTEIN"/>
    <property type="match status" value="1"/>
</dbReference>
<organism evidence="3 4">
    <name type="scientific">Nocardioides ginsengisoli</name>
    <dbReference type="NCBI Taxonomy" id="363868"/>
    <lineage>
        <taxon>Bacteria</taxon>
        <taxon>Bacillati</taxon>
        <taxon>Actinomycetota</taxon>
        <taxon>Actinomycetes</taxon>
        <taxon>Propionibacteriales</taxon>
        <taxon>Nocardioidaceae</taxon>
        <taxon>Nocardioides</taxon>
    </lineage>
</organism>
<evidence type="ECO:0000256" key="1">
    <source>
        <dbReference type="SAM" id="SignalP"/>
    </source>
</evidence>
<dbReference type="InterPro" id="IPR039424">
    <property type="entry name" value="SBP_5"/>
</dbReference>
<evidence type="ECO:0000313" key="4">
    <source>
        <dbReference type="Proteomes" id="UP001597229"/>
    </source>
</evidence>
<protein>
    <submittedName>
        <fullName evidence="3">ABC transporter substrate-binding protein</fullName>
    </submittedName>
</protein>